<comment type="caution">
    <text evidence="1">The sequence shown here is derived from an EMBL/GenBank/DDBJ whole genome shotgun (WGS) entry which is preliminary data.</text>
</comment>
<proteinExistence type="predicted"/>
<gene>
    <name evidence="1" type="ORF">AWH49_05445</name>
</gene>
<dbReference type="EMBL" id="LQWY01000073">
    <property type="protein sequence ID" value="OAH58136.1"/>
    <property type="molecule type" value="Genomic_DNA"/>
</dbReference>
<dbReference type="Proteomes" id="UP000076935">
    <property type="component" value="Unassembled WGS sequence"/>
</dbReference>
<keyword evidence="2" id="KW-1185">Reference proteome</keyword>
<dbReference type="AlphaFoldDB" id="A0A177KYC3"/>
<dbReference type="STRING" id="29332.AWH48_04740"/>
<reference evidence="1 2" key="1">
    <citation type="submission" date="2016-01" db="EMBL/GenBank/DDBJ databases">
        <title>Investigation of taxonomic status of Bacillus aminovorans.</title>
        <authorList>
            <person name="Verma A."/>
            <person name="Pal Y."/>
            <person name="Krishnamurthi S."/>
        </authorList>
    </citation>
    <scope>NUCLEOTIDE SEQUENCE [LARGE SCALE GENOMIC DNA]</scope>
    <source>
        <strain evidence="1 2">DSM 1314</strain>
    </source>
</reference>
<accession>A0A177KYC3</accession>
<name>A0A177KYC3_9BACI</name>
<evidence type="ECO:0008006" key="3">
    <source>
        <dbReference type="Google" id="ProtNLM"/>
    </source>
</evidence>
<sequence>MSERNRLFSFWKKGKADKPLKWIAVMLGGGIAIMALGDLQKEDSVKSEEPKDEPAAVEVDVKSEYERELTNALNQIAGTGHVSVVVNLASSERKVLEKNTSSSTGNGDVTKEEQVAIIRNGDTENPVILEVRKPDIQGVLVVADGAENVHVKKRIMEAVTRMLGVPVHRVAVIPGKTEETK</sequence>
<dbReference type="RefSeq" id="WP_063966837.1">
    <property type="nucleotide sequence ID" value="NZ_JBCNAN010000021.1"/>
</dbReference>
<evidence type="ECO:0000313" key="1">
    <source>
        <dbReference type="EMBL" id="OAH58136.1"/>
    </source>
</evidence>
<evidence type="ECO:0000313" key="2">
    <source>
        <dbReference type="Proteomes" id="UP000076935"/>
    </source>
</evidence>
<organism evidence="1 2">
    <name type="scientific">Domibacillus aminovorans</name>
    <dbReference type="NCBI Taxonomy" id="29332"/>
    <lineage>
        <taxon>Bacteria</taxon>
        <taxon>Bacillati</taxon>
        <taxon>Bacillota</taxon>
        <taxon>Bacilli</taxon>
        <taxon>Bacillales</taxon>
        <taxon>Bacillaceae</taxon>
        <taxon>Domibacillus</taxon>
    </lineage>
</organism>
<protein>
    <recommendedName>
        <fullName evidence="3">Stage III sporulation protein AG</fullName>
    </recommendedName>
</protein>